<evidence type="ECO:0000313" key="10">
    <source>
        <dbReference type="EMBL" id="GKH83008.1"/>
    </source>
</evidence>
<dbReference type="AlphaFoldDB" id="A0A076IRD5"/>
<evidence type="ECO:0000259" key="8">
    <source>
        <dbReference type="Pfam" id="PF00728"/>
    </source>
</evidence>
<dbReference type="InterPro" id="IPR017853">
    <property type="entry name" value="GH"/>
</dbReference>
<dbReference type="Pfam" id="PF02838">
    <property type="entry name" value="Glyco_hydro_20b"/>
    <property type="match status" value="1"/>
</dbReference>
<organism evidence="11 14">
    <name type="scientific">Phocaeicola dorei</name>
    <dbReference type="NCBI Taxonomy" id="357276"/>
    <lineage>
        <taxon>Bacteria</taxon>
        <taxon>Pseudomonadati</taxon>
        <taxon>Bacteroidota</taxon>
        <taxon>Bacteroidia</taxon>
        <taxon>Bacteroidales</taxon>
        <taxon>Bacteroidaceae</taxon>
        <taxon>Phocaeicola</taxon>
    </lineage>
</organism>
<evidence type="ECO:0000256" key="4">
    <source>
        <dbReference type="ARBA" id="ARBA00022801"/>
    </source>
</evidence>
<dbReference type="PANTHER" id="PTHR22600">
    <property type="entry name" value="BETA-HEXOSAMINIDASE"/>
    <property type="match status" value="1"/>
</dbReference>
<accession>A0A076IRD5</accession>
<dbReference type="KEGG" id="bdo:EL88_10885"/>
<dbReference type="InterPro" id="IPR015882">
    <property type="entry name" value="HEX_bac_N"/>
</dbReference>
<dbReference type="Proteomes" id="UP000294834">
    <property type="component" value="Unassembled WGS sequence"/>
</dbReference>
<dbReference type="Gene3D" id="3.30.379.10">
    <property type="entry name" value="Chitobiase/beta-hexosaminidase domain 2-like"/>
    <property type="match status" value="1"/>
</dbReference>
<sequence>MKKLILTFSFLVLLFGTLQASVSIIPMPQKCIEKRGNFTVNDKTVITLSVDNEEMRNAVSFWNDLFDTAAGFSLEVSSTPRSSNVIRCRLNTALPNEESYKLTVSSSSIHIDAKTPKGIFYAFQTLRQLLPSAIESDKQVAEKIKWNIPCVVIEDSPAFSYRGVMLDVSRHFIPKEDVKRHIDLLAFHKLNILHWHLTDDQGWRIEIKKYPKLTTVGGYRKKTIVGYMWDNPTEWNTKRYGGFYTQEDIKEVVAYAKKRFVEIIPEIEMPGHSVAALTAYPEYSCTGGPFEVEGRWGVFNDIYCTKESTFTFMQDILDEVVELFPSSYIHLGGDEAPRIRWKNCVHCQERMKQEHLTKEAELQTYFINRIENYLNTKGKKIIGWDEILEGGILQRATVMSWRGEKGGIHAAKAGYDVIMSPNIYMYFNCLQSKVNEKKIGNPNRVITLEKVYNYHPVPEVLSADEAKHIKGVQANLWTEYMSALDEMEYMLYPRVAALSEVAWSKKENKDYGRFCTRLESIRRHYDVLGVNYCKKISNE</sequence>
<dbReference type="Gene3D" id="3.20.20.80">
    <property type="entry name" value="Glycosidases"/>
    <property type="match status" value="1"/>
</dbReference>
<name>A0A076IRD5_9BACT</name>
<feature type="domain" description="Glycoside hydrolase family 20 catalytic" evidence="8">
    <location>
        <begin position="159"/>
        <end position="505"/>
    </location>
</feature>
<comment type="caution">
    <text evidence="11">The sequence shown here is derived from an EMBL/GenBank/DDBJ whole genome shotgun (WGS) entry which is preliminary data.</text>
</comment>
<dbReference type="Proteomes" id="UP001055104">
    <property type="component" value="Unassembled WGS sequence"/>
</dbReference>
<comment type="catalytic activity">
    <reaction evidence="1">
        <text>Hydrolysis of terminal non-reducing N-acetyl-D-hexosamine residues in N-acetyl-beta-D-hexosaminides.</text>
        <dbReference type="EC" id="3.2.1.52"/>
    </reaction>
</comment>
<reference evidence="10" key="3">
    <citation type="submission" date="2022-01" db="EMBL/GenBank/DDBJ databases">
        <title>Novel bile acid biosynthetic pathways are enriched in the microbiome of centenarians.</title>
        <authorList>
            <person name="Sato Y."/>
            <person name="Atarashi K."/>
            <person name="Plichta R.D."/>
            <person name="Arai Y."/>
            <person name="Sasajima S."/>
            <person name="Kearney M.S."/>
            <person name="Suda W."/>
            <person name="Takeshita K."/>
            <person name="Sasaki T."/>
            <person name="Okamoto S."/>
            <person name="Skelly N.A."/>
            <person name="Okamura Y."/>
            <person name="Vlamakis H."/>
            <person name="Li Y."/>
            <person name="Tanoue T."/>
            <person name="Takei H."/>
            <person name="Nittono H."/>
            <person name="Narushima S."/>
            <person name="Irie J."/>
            <person name="Itoh H."/>
            <person name="Moriya K."/>
            <person name="Sugiura Y."/>
            <person name="Suematsu M."/>
            <person name="Moritoki N."/>
            <person name="Shibata S."/>
            <person name="Littman R.D."/>
            <person name="Fischbach A.M."/>
            <person name="Uwamino Y."/>
            <person name="Inoue T."/>
            <person name="Honda A."/>
            <person name="Hattori M."/>
            <person name="Murai T."/>
            <person name="Xavier J.R."/>
            <person name="Hirose N."/>
            <person name="Honda K."/>
        </authorList>
    </citation>
    <scope>NUCLEOTIDE SEQUENCE</scope>
    <source>
        <strain evidence="10">CE91-St7</strain>
    </source>
</reference>
<dbReference type="SUPFAM" id="SSF51445">
    <property type="entry name" value="(Trans)glycosidases"/>
    <property type="match status" value="1"/>
</dbReference>
<proteinExistence type="inferred from homology"/>
<protein>
    <recommendedName>
        <fullName evidence="3">beta-N-acetylhexosaminidase</fullName>
        <ecNumber evidence="3">3.2.1.52</ecNumber>
    </recommendedName>
</protein>
<evidence type="ECO:0000259" key="9">
    <source>
        <dbReference type="Pfam" id="PF02838"/>
    </source>
</evidence>
<dbReference type="InterPro" id="IPR025705">
    <property type="entry name" value="Beta_hexosaminidase_sua/sub"/>
</dbReference>
<dbReference type="RefSeq" id="WP_008656032.1">
    <property type="nucleotide sequence ID" value="NZ_BQOA01000001.1"/>
</dbReference>
<dbReference type="InterPro" id="IPR015883">
    <property type="entry name" value="Glyco_hydro_20_cat"/>
</dbReference>
<dbReference type="PANTHER" id="PTHR22600:SF57">
    <property type="entry name" value="BETA-N-ACETYLHEXOSAMINIDASE"/>
    <property type="match status" value="1"/>
</dbReference>
<dbReference type="PIRSF" id="PIRSF001093">
    <property type="entry name" value="B-hxosamndse_ab_euk"/>
    <property type="match status" value="1"/>
</dbReference>
<evidence type="ECO:0000313" key="13">
    <source>
        <dbReference type="Proteomes" id="UP000294834"/>
    </source>
</evidence>
<reference evidence="11 14" key="1">
    <citation type="journal article" date="2019" name="Nat. Med.">
        <title>A library of human gut bacterial isolates paired with longitudinal multiomics data enables mechanistic microbiome research.</title>
        <authorList>
            <person name="Poyet M."/>
            <person name="Groussin M."/>
            <person name="Gibbons S.M."/>
            <person name="Avila-Pacheco J."/>
            <person name="Jiang X."/>
            <person name="Kearney S.M."/>
            <person name="Perrotta A.R."/>
            <person name="Berdy B."/>
            <person name="Zhao S."/>
            <person name="Lieberman T.D."/>
            <person name="Swanson P.K."/>
            <person name="Smith M."/>
            <person name="Roesemann S."/>
            <person name="Alexander J.E."/>
            <person name="Rich S.A."/>
            <person name="Livny J."/>
            <person name="Vlamakis H."/>
            <person name="Clish C."/>
            <person name="Bullock K."/>
            <person name="Deik A."/>
            <person name="Scott J."/>
            <person name="Pierce K.A."/>
            <person name="Xavier R.J."/>
            <person name="Alm E.J."/>
        </authorList>
    </citation>
    <scope>NUCLEOTIDE SEQUENCE [LARGE SCALE GENOMIC DNA]</scope>
    <source>
        <strain evidence="11 14">BIOML-A5</strain>
    </source>
</reference>
<dbReference type="InterPro" id="IPR029018">
    <property type="entry name" value="Hex-like_dom2"/>
</dbReference>
<dbReference type="KEGG" id="bdh:GV66_18675"/>
<evidence type="ECO:0000256" key="2">
    <source>
        <dbReference type="ARBA" id="ARBA00006285"/>
    </source>
</evidence>
<dbReference type="CDD" id="cd06563">
    <property type="entry name" value="GH20_chitobiase-like"/>
    <property type="match status" value="1"/>
</dbReference>
<dbReference type="GO" id="GO:0004563">
    <property type="term" value="F:beta-N-acetylhexosaminidase activity"/>
    <property type="evidence" value="ECO:0007669"/>
    <property type="project" value="UniProtKB-EC"/>
</dbReference>
<keyword evidence="4" id="KW-0378">Hydrolase</keyword>
<evidence type="ECO:0000256" key="3">
    <source>
        <dbReference type="ARBA" id="ARBA00012663"/>
    </source>
</evidence>
<dbReference type="Pfam" id="PF00728">
    <property type="entry name" value="Glyco_hydro_20"/>
    <property type="match status" value="1"/>
</dbReference>
<dbReference type="EMBL" id="VVZB01000013">
    <property type="protein sequence ID" value="KAA5380356.1"/>
    <property type="molecule type" value="Genomic_DNA"/>
</dbReference>
<dbReference type="GO" id="GO:0030203">
    <property type="term" value="P:glycosaminoglycan metabolic process"/>
    <property type="evidence" value="ECO:0007669"/>
    <property type="project" value="TreeGrafter"/>
</dbReference>
<comment type="similarity">
    <text evidence="2">Belongs to the glycosyl hydrolase 20 family.</text>
</comment>
<keyword evidence="5" id="KW-0326">Glycosidase</keyword>
<evidence type="ECO:0000256" key="7">
    <source>
        <dbReference type="SAM" id="SignalP"/>
    </source>
</evidence>
<reference evidence="12 13" key="2">
    <citation type="journal article" date="2019" name="Nat. Microbiol.">
        <title>Genomic variation and strain-specific functional adaptation in the human gut microbiome during early life.</title>
        <authorList>
            <person name="Vatanen T."/>
            <person name="Plichta D.R."/>
            <person name="Somani J."/>
            <person name="Munch P.C."/>
            <person name="Arthur T.D."/>
            <person name="Hall A.B."/>
            <person name="Rudolf S."/>
            <person name="Oakeley E.J."/>
            <person name="Ke X."/>
            <person name="Young R.A."/>
            <person name="Haiser H.J."/>
            <person name="Kolde R."/>
            <person name="Yassour M."/>
            <person name="Luopajarvi K."/>
            <person name="Siljander H."/>
            <person name="Virtanen S.M."/>
            <person name="Ilonen J."/>
            <person name="Uibo R."/>
            <person name="Tillmann V."/>
            <person name="Mokurov S."/>
            <person name="Dorshakova N."/>
            <person name="Porter J.A."/>
            <person name="McHardy A.C."/>
            <person name="Lahdesmaki H."/>
            <person name="Vlamakis H."/>
            <person name="Huttenhower C."/>
            <person name="Knip M."/>
            <person name="Xavier R.J."/>
        </authorList>
    </citation>
    <scope>NUCLEOTIDE SEQUENCE [LARGE SCALE GENOMIC DNA]</scope>
    <source>
        <strain evidence="12 13">RJX1052</strain>
    </source>
</reference>
<feature type="chain" id="PRO_5014216543" description="beta-N-acetylhexosaminidase" evidence="7">
    <location>
        <begin position="21"/>
        <end position="539"/>
    </location>
</feature>
<dbReference type="Proteomes" id="UP000347681">
    <property type="component" value="Unassembled WGS sequence"/>
</dbReference>
<evidence type="ECO:0000256" key="6">
    <source>
        <dbReference type="PIRSR" id="PIRSR625705-1"/>
    </source>
</evidence>
<gene>
    <name evidence="10" type="ORF">CE91St7_38920</name>
    <name evidence="12" type="ORF">E1J06_11910</name>
    <name evidence="11" type="ORF">F2Y61_18005</name>
</gene>
<dbReference type="EMBL" id="SLTX01000001">
    <property type="protein sequence ID" value="TDB08048.1"/>
    <property type="molecule type" value="Genomic_DNA"/>
</dbReference>
<evidence type="ECO:0000313" key="14">
    <source>
        <dbReference type="Proteomes" id="UP000347681"/>
    </source>
</evidence>
<feature type="signal peptide" evidence="7">
    <location>
        <begin position="1"/>
        <end position="20"/>
    </location>
</feature>
<dbReference type="EMBL" id="BQOB01000001">
    <property type="protein sequence ID" value="GKH83008.1"/>
    <property type="molecule type" value="Genomic_DNA"/>
</dbReference>
<feature type="domain" description="Beta-hexosaminidase bacterial type N-terminal" evidence="9">
    <location>
        <begin position="23"/>
        <end position="155"/>
    </location>
</feature>
<dbReference type="SUPFAM" id="SSF55545">
    <property type="entry name" value="beta-N-acetylhexosaminidase-like domain"/>
    <property type="match status" value="1"/>
</dbReference>
<dbReference type="PRINTS" id="PR00738">
    <property type="entry name" value="GLHYDRLASE20"/>
</dbReference>
<evidence type="ECO:0000256" key="1">
    <source>
        <dbReference type="ARBA" id="ARBA00001231"/>
    </source>
</evidence>
<dbReference type="GO" id="GO:0005975">
    <property type="term" value="P:carbohydrate metabolic process"/>
    <property type="evidence" value="ECO:0007669"/>
    <property type="project" value="InterPro"/>
</dbReference>
<evidence type="ECO:0000313" key="11">
    <source>
        <dbReference type="EMBL" id="KAA5380356.1"/>
    </source>
</evidence>
<dbReference type="GO" id="GO:0016020">
    <property type="term" value="C:membrane"/>
    <property type="evidence" value="ECO:0007669"/>
    <property type="project" value="TreeGrafter"/>
</dbReference>
<evidence type="ECO:0000313" key="12">
    <source>
        <dbReference type="EMBL" id="TDB08048.1"/>
    </source>
</evidence>
<feature type="active site" description="Proton donor" evidence="6">
    <location>
        <position position="335"/>
    </location>
</feature>
<evidence type="ECO:0000256" key="5">
    <source>
        <dbReference type="ARBA" id="ARBA00023295"/>
    </source>
</evidence>
<dbReference type="EC" id="3.2.1.52" evidence="3"/>
<dbReference type="eggNOG" id="COG3525">
    <property type="taxonomic scope" value="Bacteria"/>
</dbReference>
<keyword evidence="7" id="KW-0732">Signal</keyword>